<dbReference type="PROSITE" id="PS51794">
    <property type="entry name" value="DAC"/>
    <property type="match status" value="1"/>
</dbReference>
<feature type="domain" description="DAC" evidence="11">
    <location>
        <begin position="83"/>
        <end position="250"/>
    </location>
</feature>
<dbReference type="GO" id="GO:0006171">
    <property type="term" value="P:cAMP biosynthetic process"/>
    <property type="evidence" value="ECO:0007669"/>
    <property type="project" value="InterPro"/>
</dbReference>
<keyword evidence="5 10" id="KW-0548">Nucleotidyltransferase</keyword>
<evidence type="ECO:0000256" key="10">
    <source>
        <dbReference type="HAMAP-Rule" id="MF_01499"/>
    </source>
</evidence>
<organism evidence="12 13">
    <name type="scientific">Larkinella rosea</name>
    <dbReference type="NCBI Taxonomy" id="2025312"/>
    <lineage>
        <taxon>Bacteria</taxon>
        <taxon>Pseudomonadati</taxon>
        <taxon>Bacteroidota</taxon>
        <taxon>Cytophagia</taxon>
        <taxon>Cytophagales</taxon>
        <taxon>Spirosomataceae</taxon>
        <taxon>Larkinella</taxon>
    </lineage>
</organism>
<keyword evidence="8 10" id="KW-1133">Transmembrane helix</keyword>
<evidence type="ECO:0000259" key="11">
    <source>
        <dbReference type="PROSITE" id="PS51794"/>
    </source>
</evidence>
<comment type="subunit">
    <text evidence="10">Probably a homodimer.</text>
</comment>
<dbReference type="HAMAP" id="MF_01499">
    <property type="entry name" value="DacA"/>
    <property type="match status" value="1"/>
</dbReference>
<gene>
    <name evidence="10" type="primary">dacA</name>
    <name evidence="12" type="ORF">EHT25_05215</name>
</gene>
<keyword evidence="6 10" id="KW-0547">Nucleotide-binding</keyword>
<dbReference type="AlphaFoldDB" id="A0A3P1C290"/>
<dbReference type="InterPro" id="IPR034701">
    <property type="entry name" value="CdaA"/>
</dbReference>
<dbReference type="Proteomes" id="UP000271925">
    <property type="component" value="Unassembled WGS sequence"/>
</dbReference>
<keyword evidence="9 10" id="KW-0472">Membrane</keyword>
<keyword evidence="3 10" id="KW-0808">Transferase</keyword>
<dbReference type="PIRSF" id="PIRSF004793">
    <property type="entry name" value="UCP004793"/>
    <property type="match status" value="1"/>
</dbReference>
<sequence length="279" mass="31102">MSSMKIGFLDIEWFDVLDVLLLAFLLYQIYFLVKGTIASRIFLGYLLIYLLYLVAKAIGLELLTTILGYFISVGALALIIIFQQEIRRFLLIIGKSTNIANSRFVMRWFRQPSVAEPSTPLKPIVDACKSMSSEFTGGLIVVAKNDDLEKFILTGDRLDAFISKRLLLSIAGQYSPLRDGAVIISEDRIRAARCILPISENDEILTSTGFRHRAAIGISEVTDAAAIAISEETGRISLAIDGELYPNISSSELEEKLQQYLLESNRVRKREGGKDTPVE</sequence>
<evidence type="ECO:0000313" key="12">
    <source>
        <dbReference type="EMBL" id="RRB07183.1"/>
    </source>
</evidence>
<evidence type="ECO:0000256" key="2">
    <source>
        <dbReference type="ARBA" id="ARBA00022475"/>
    </source>
</evidence>
<comment type="caution">
    <text evidence="10">Lacks conserved residue(s) required for the propagation of feature annotation.</text>
</comment>
<dbReference type="InterPro" id="IPR050338">
    <property type="entry name" value="DisA"/>
</dbReference>
<comment type="caution">
    <text evidence="12">The sequence shown here is derived from an EMBL/GenBank/DDBJ whole genome shotgun (WGS) entry which is preliminary data.</text>
</comment>
<comment type="function">
    <text evidence="10">Catalyzes the condensation of 2 ATP molecules into cyclic di-AMP (c-di-AMP), a second messenger used to regulate differing processes in different bacteria.</text>
</comment>
<evidence type="ECO:0000256" key="8">
    <source>
        <dbReference type="ARBA" id="ARBA00022989"/>
    </source>
</evidence>
<feature type="transmembrane region" description="Helical" evidence="10">
    <location>
        <begin position="37"/>
        <end position="55"/>
    </location>
</feature>
<reference evidence="12 13" key="1">
    <citation type="submission" date="2018-11" db="EMBL/GenBank/DDBJ databases">
        <authorList>
            <person name="Zhou Z."/>
            <person name="Wang G."/>
        </authorList>
    </citation>
    <scope>NUCLEOTIDE SEQUENCE [LARGE SCALE GENOMIC DNA]</scope>
    <source>
        <strain evidence="12 13">KCTC52004</strain>
    </source>
</reference>
<evidence type="ECO:0000256" key="6">
    <source>
        <dbReference type="ARBA" id="ARBA00022741"/>
    </source>
</evidence>
<dbReference type="InterPro" id="IPR036888">
    <property type="entry name" value="DNA_integrity_DisA_N_sf"/>
</dbReference>
<dbReference type="SUPFAM" id="SSF143597">
    <property type="entry name" value="YojJ-like"/>
    <property type="match status" value="1"/>
</dbReference>
<dbReference type="InterPro" id="IPR045585">
    <property type="entry name" value="CdaA_N"/>
</dbReference>
<name>A0A3P1C290_9BACT</name>
<keyword evidence="4 10" id="KW-0812">Transmembrane</keyword>
<dbReference type="GO" id="GO:0005524">
    <property type="term" value="F:ATP binding"/>
    <property type="evidence" value="ECO:0007669"/>
    <property type="project" value="UniProtKB-UniRule"/>
</dbReference>
<comment type="similarity">
    <text evidence="10">Belongs to the adenylate cyclase family. DacA/CdaA subfamily.</text>
</comment>
<dbReference type="Pfam" id="PF19293">
    <property type="entry name" value="CdaA_N"/>
    <property type="match status" value="1"/>
</dbReference>
<feature type="transmembrane region" description="Helical" evidence="10">
    <location>
        <begin position="12"/>
        <end position="31"/>
    </location>
</feature>
<evidence type="ECO:0000256" key="4">
    <source>
        <dbReference type="ARBA" id="ARBA00022692"/>
    </source>
</evidence>
<dbReference type="InterPro" id="IPR003390">
    <property type="entry name" value="DNA_integrity_scan_DisA_N"/>
</dbReference>
<accession>A0A3P1C290</accession>
<dbReference type="EC" id="2.7.7.85" evidence="10"/>
<evidence type="ECO:0000256" key="7">
    <source>
        <dbReference type="ARBA" id="ARBA00022840"/>
    </source>
</evidence>
<dbReference type="EMBL" id="RQJO01000007">
    <property type="protein sequence ID" value="RRB07183.1"/>
    <property type="molecule type" value="Genomic_DNA"/>
</dbReference>
<dbReference type="OrthoDB" id="9807385at2"/>
<keyword evidence="13" id="KW-1185">Reference proteome</keyword>
<dbReference type="PANTHER" id="PTHR34185:SF1">
    <property type="entry name" value="DIADENYLATE CYCLASE"/>
    <property type="match status" value="1"/>
</dbReference>
<comment type="catalytic activity">
    <reaction evidence="1 10">
        <text>2 ATP = 3',3'-c-di-AMP + 2 diphosphate</text>
        <dbReference type="Rhea" id="RHEA:35655"/>
        <dbReference type="ChEBI" id="CHEBI:30616"/>
        <dbReference type="ChEBI" id="CHEBI:33019"/>
        <dbReference type="ChEBI" id="CHEBI:71500"/>
        <dbReference type="EC" id="2.7.7.85"/>
    </reaction>
</comment>
<dbReference type="GO" id="GO:0004016">
    <property type="term" value="F:adenylate cyclase activity"/>
    <property type="evidence" value="ECO:0007669"/>
    <property type="project" value="UniProtKB-UniRule"/>
</dbReference>
<evidence type="ECO:0000256" key="1">
    <source>
        <dbReference type="ARBA" id="ARBA00000877"/>
    </source>
</evidence>
<evidence type="ECO:0000313" key="13">
    <source>
        <dbReference type="Proteomes" id="UP000271925"/>
    </source>
</evidence>
<evidence type="ECO:0000256" key="5">
    <source>
        <dbReference type="ARBA" id="ARBA00022695"/>
    </source>
</evidence>
<evidence type="ECO:0000256" key="9">
    <source>
        <dbReference type="ARBA" id="ARBA00023136"/>
    </source>
</evidence>
<dbReference type="Gene3D" id="3.40.1700.10">
    <property type="entry name" value="DNA integrity scanning protein, DisA, N-terminal domain"/>
    <property type="match status" value="1"/>
</dbReference>
<proteinExistence type="inferred from homology"/>
<keyword evidence="7 10" id="KW-0067">ATP-binding</keyword>
<keyword evidence="2 10" id="KW-1003">Cell membrane</keyword>
<dbReference type="GO" id="GO:0106408">
    <property type="term" value="F:diadenylate cyclase activity"/>
    <property type="evidence" value="ECO:0007669"/>
    <property type="project" value="UniProtKB-EC"/>
</dbReference>
<dbReference type="Pfam" id="PF02457">
    <property type="entry name" value="DAC"/>
    <property type="match status" value="1"/>
</dbReference>
<dbReference type="InterPro" id="IPR014046">
    <property type="entry name" value="C-di-AMP_synthase"/>
</dbReference>
<evidence type="ECO:0000256" key="3">
    <source>
        <dbReference type="ARBA" id="ARBA00022679"/>
    </source>
</evidence>
<dbReference type="NCBIfam" id="TIGR00159">
    <property type="entry name" value="diadenylate cyclase CdaA"/>
    <property type="match status" value="1"/>
</dbReference>
<protein>
    <recommendedName>
        <fullName evidence="10">Diadenylate cyclase</fullName>
        <shortName evidence="10">DAC</shortName>
        <ecNumber evidence="10">2.7.7.85</ecNumber>
    </recommendedName>
    <alternativeName>
        <fullName evidence="10">Cyclic-di-AMP synthase</fullName>
        <shortName evidence="10">c-di-AMP synthase</shortName>
    </alternativeName>
</protein>
<dbReference type="PANTHER" id="PTHR34185">
    <property type="entry name" value="DIADENYLATE CYCLASE"/>
    <property type="match status" value="1"/>
</dbReference>
<feature type="transmembrane region" description="Helical" evidence="10">
    <location>
        <begin position="62"/>
        <end position="82"/>
    </location>
</feature>